<dbReference type="GO" id="GO:0005576">
    <property type="term" value="C:extracellular region"/>
    <property type="evidence" value="ECO:0007669"/>
    <property type="project" value="UniProtKB-SubCell"/>
</dbReference>
<evidence type="ECO:0000256" key="8">
    <source>
        <dbReference type="RuleBase" id="RU000651"/>
    </source>
</evidence>
<evidence type="ECO:0000256" key="5">
    <source>
        <dbReference type="ARBA" id="ARBA00022759"/>
    </source>
</evidence>
<dbReference type="Ensembl" id="ENSORLT00000008061.2">
    <property type="protein sequence ID" value="ENSORLP00000008060.1"/>
    <property type="gene ID" value="ENSORLG00000006418.2"/>
</dbReference>
<dbReference type="GO" id="GO:0050829">
    <property type="term" value="P:defense response to Gram-negative bacterium"/>
    <property type="evidence" value="ECO:0000318"/>
    <property type="project" value="GO_Central"/>
</dbReference>
<dbReference type="Bgee" id="ENSORLG00000006418">
    <property type="expression patterns" value="Expressed in testis and 8 other cell types or tissues"/>
</dbReference>
<proteinExistence type="inferred from homology"/>
<keyword evidence="5 8" id="KW-0255">Endonuclease</keyword>
<evidence type="ECO:0000259" key="9">
    <source>
        <dbReference type="SMART" id="SM00092"/>
    </source>
</evidence>
<organism evidence="10 11">
    <name type="scientific">Oryzias latipes</name>
    <name type="common">Japanese rice fish</name>
    <name type="synonym">Japanese killifish</name>
    <dbReference type="NCBI Taxonomy" id="8090"/>
    <lineage>
        <taxon>Eukaryota</taxon>
        <taxon>Metazoa</taxon>
        <taxon>Chordata</taxon>
        <taxon>Craniata</taxon>
        <taxon>Vertebrata</taxon>
        <taxon>Euteleostomi</taxon>
        <taxon>Actinopterygii</taxon>
        <taxon>Neopterygii</taxon>
        <taxon>Teleostei</taxon>
        <taxon>Neoteleostei</taxon>
        <taxon>Acanthomorphata</taxon>
        <taxon>Ovalentaria</taxon>
        <taxon>Atherinomorphae</taxon>
        <taxon>Beloniformes</taxon>
        <taxon>Adrianichthyidae</taxon>
        <taxon>Oryziinae</taxon>
        <taxon>Oryzias</taxon>
    </lineage>
</organism>
<dbReference type="InterPro" id="IPR001427">
    <property type="entry name" value="RNaseA"/>
</dbReference>
<dbReference type="GO" id="GO:0004519">
    <property type="term" value="F:endonuclease activity"/>
    <property type="evidence" value="ECO:0007669"/>
    <property type="project" value="UniProtKB-KW"/>
</dbReference>
<evidence type="ECO:0000256" key="4">
    <source>
        <dbReference type="ARBA" id="ARBA00022722"/>
    </source>
</evidence>
<feature type="chain" id="PRO_5009030785" description="Ribonuclease A-domain domain-containing protein" evidence="8">
    <location>
        <begin position="20"/>
        <end position="136"/>
    </location>
</feature>
<keyword evidence="4 8" id="KW-0540">Nuclease</keyword>
<evidence type="ECO:0000313" key="11">
    <source>
        <dbReference type="Proteomes" id="UP000001038"/>
    </source>
</evidence>
<sequence length="136" mass="15425">MKIQVISVLLLLSAEHIFGHNFFEKHVVKEWNGNCDEKMKAINEPLHKCKDKNTFIVDPSHSLHEICDGKKDQEPATSKDPFVTHLCELKDNNFPVCTYTETGGKSIKIDVVCGQKIEPVHYGKPYSKKTSGKKKN</sequence>
<dbReference type="SUPFAM" id="SSF54076">
    <property type="entry name" value="RNase A-like"/>
    <property type="match status" value="1"/>
</dbReference>
<dbReference type="GO" id="GO:0003676">
    <property type="term" value="F:nucleic acid binding"/>
    <property type="evidence" value="ECO:0007669"/>
    <property type="project" value="InterPro"/>
</dbReference>
<dbReference type="AlphaFoldDB" id="H2LPS5"/>
<dbReference type="Gene3D" id="3.10.130.10">
    <property type="entry name" value="Ribonuclease A-like domain"/>
    <property type="match status" value="1"/>
</dbReference>
<keyword evidence="3" id="KW-0964">Secreted</keyword>
<comment type="similarity">
    <text evidence="2 8">Belongs to the pancreatic ribonuclease family.</text>
</comment>
<evidence type="ECO:0000313" key="10">
    <source>
        <dbReference type="Ensembl" id="ENSORLP00000008060.1"/>
    </source>
</evidence>
<dbReference type="Proteomes" id="UP000001038">
    <property type="component" value="Chromosome 2"/>
</dbReference>
<evidence type="ECO:0000256" key="6">
    <source>
        <dbReference type="ARBA" id="ARBA00022801"/>
    </source>
</evidence>
<accession>H2LPS5</accession>
<dbReference type="SMART" id="SM00092">
    <property type="entry name" value="RNAse_Pc"/>
    <property type="match status" value="1"/>
</dbReference>
<evidence type="ECO:0000256" key="1">
    <source>
        <dbReference type="ARBA" id="ARBA00004613"/>
    </source>
</evidence>
<dbReference type="Pfam" id="PF00074">
    <property type="entry name" value="RnaseA"/>
    <property type="match status" value="1"/>
</dbReference>
<dbReference type="InterPro" id="IPR036816">
    <property type="entry name" value="RNaseA-like_dom_sf"/>
</dbReference>
<dbReference type="InterPro" id="IPR023411">
    <property type="entry name" value="RNaseA_AS"/>
</dbReference>
<dbReference type="GO" id="GO:0004540">
    <property type="term" value="F:RNA nuclease activity"/>
    <property type="evidence" value="ECO:0000318"/>
    <property type="project" value="GO_Central"/>
</dbReference>
<feature type="signal peptide" evidence="8">
    <location>
        <begin position="1"/>
        <end position="19"/>
    </location>
</feature>
<dbReference type="GO" id="GO:0016787">
    <property type="term" value="F:hydrolase activity"/>
    <property type="evidence" value="ECO:0007669"/>
    <property type="project" value="UniProtKB-KW"/>
</dbReference>
<reference evidence="10" key="3">
    <citation type="submission" date="2025-09" db="UniProtKB">
        <authorList>
            <consortium name="Ensembl"/>
        </authorList>
    </citation>
    <scope>IDENTIFICATION</scope>
    <source>
        <strain evidence="10">Hd-rR</strain>
    </source>
</reference>
<evidence type="ECO:0000256" key="3">
    <source>
        <dbReference type="ARBA" id="ARBA00022525"/>
    </source>
</evidence>
<dbReference type="PANTHER" id="PTHR11437">
    <property type="entry name" value="RIBONUCLEASE"/>
    <property type="match status" value="1"/>
</dbReference>
<evidence type="ECO:0000256" key="2">
    <source>
        <dbReference type="ARBA" id="ARBA00005600"/>
    </source>
</evidence>
<protein>
    <recommendedName>
        <fullName evidence="9">Ribonuclease A-domain domain-containing protein</fullName>
    </recommendedName>
</protein>
<dbReference type="PROSITE" id="PS00127">
    <property type="entry name" value="RNASE_PANCREATIC"/>
    <property type="match status" value="1"/>
</dbReference>
<keyword evidence="11" id="KW-1185">Reference proteome</keyword>
<dbReference type="InterPro" id="IPR023412">
    <property type="entry name" value="RNaseA_domain"/>
</dbReference>
<reference evidence="10 11" key="1">
    <citation type="journal article" date="2007" name="Nature">
        <title>The medaka draft genome and insights into vertebrate genome evolution.</title>
        <authorList>
            <person name="Kasahara M."/>
            <person name="Naruse K."/>
            <person name="Sasaki S."/>
            <person name="Nakatani Y."/>
            <person name="Qu W."/>
            <person name="Ahsan B."/>
            <person name="Yamada T."/>
            <person name="Nagayasu Y."/>
            <person name="Doi K."/>
            <person name="Kasai Y."/>
            <person name="Jindo T."/>
            <person name="Kobayashi D."/>
            <person name="Shimada A."/>
            <person name="Toyoda A."/>
            <person name="Kuroki Y."/>
            <person name="Fujiyama A."/>
            <person name="Sasaki T."/>
            <person name="Shimizu A."/>
            <person name="Asakawa S."/>
            <person name="Shimizu N."/>
            <person name="Hashimoto S."/>
            <person name="Yang J."/>
            <person name="Lee Y."/>
            <person name="Matsushima K."/>
            <person name="Sugano S."/>
            <person name="Sakaizumi M."/>
            <person name="Narita T."/>
            <person name="Ohishi K."/>
            <person name="Haga S."/>
            <person name="Ohta F."/>
            <person name="Nomoto H."/>
            <person name="Nogata K."/>
            <person name="Morishita T."/>
            <person name="Endo T."/>
            <person name="Shin-I T."/>
            <person name="Takeda H."/>
            <person name="Morishita S."/>
            <person name="Kohara Y."/>
        </authorList>
    </citation>
    <scope>NUCLEOTIDE SEQUENCE [LARGE SCALE GENOMIC DNA]</scope>
    <source>
        <strain evidence="10 11">Hd-rR</strain>
    </source>
</reference>
<dbReference type="GO" id="GO:0050830">
    <property type="term" value="P:defense response to Gram-positive bacterium"/>
    <property type="evidence" value="ECO:0000318"/>
    <property type="project" value="GO_Central"/>
</dbReference>
<evidence type="ECO:0000256" key="7">
    <source>
        <dbReference type="ARBA" id="ARBA00023157"/>
    </source>
</evidence>
<dbReference type="GO" id="GO:0001525">
    <property type="term" value="P:angiogenesis"/>
    <property type="evidence" value="ECO:0000318"/>
    <property type="project" value="GO_Central"/>
</dbReference>
<comment type="subcellular location">
    <subcellularLocation>
        <location evidence="1">Secreted</location>
    </subcellularLocation>
</comment>
<dbReference type="OMA" id="CKCENIN"/>
<dbReference type="GeneTree" id="ENSGT01150000289809"/>
<dbReference type="HOGENOM" id="CLU_1874805_0_0_1"/>
<dbReference type="InParanoid" id="H2LPS5"/>
<feature type="domain" description="Ribonuclease A-domain" evidence="9">
    <location>
        <begin position="20"/>
        <end position="126"/>
    </location>
</feature>
<keyword evidence="7" id="KW-1015">Disulfide bond</keyword>
<keyword evidence="8" id="KW-0732">Signal</keyword>
<dbReference type="PANTHER" id="PTHR11437:SF10">
    <property type="entry name" value="ANGIOGENIN-RELATED"/>
    <property type="match status" value="1"/>
</dbReference>
<name>H2LPS5_ORYLA</name>
<keyword evidence="6 8" id="KW-0378">Hydrolase</keyword>
<reference evidence="10" key="2">
    <citation type="submission" date="2025-08" db="UniProtKB">
        <authorList>
            <consortium name="Ensembl"/>
        </authorList>
    </citation>
    <scope>IDENTIFICATION</scope>
    <source>
        <strain evidence="10">Hd-rR</strain>
    </source>
</reference>